<dbReference type="PANTHER" id="PTHR43155">
    <property type="entry name" value="CYCLIC DI-GMP PHOSPHODIESTERASE PA4108-RELATED"/>
    <property type="match status" value="1"/>
</dbReference>
<dbReference type="Pfam" id="PF13487">
    <property type="entry name" value="HD_5"/>
    <property type="match status" value="1"/>
</dbReference>
<organism evidence="2 3">
    <name type="scientific">Desulfitobacterium dehalogenans</name>
    <dbReference type="NCBI Taxonomy" id="36854"/>
    <lineage>
        <taxon>Bacteria</taxon>
        <taxon>Bacillati</taxon>
        <taxon>Bacillota</taxon>
        <taxon>Clostridia</taxon>
        <taxon>Eubacteriales</taxon>
        <taxon>Desulfitobacteriaceae</taxon>
        <taxon>Desulfitobacterium</taxon>
    </lineage>
</organism>
<dbReference type="PANTHER" id="PTHR43155:SF2">
    <property type="entry name" value="CYCLIC DI-GMP PHOSPHODIESTERASE PA4108"/>
    <property type="match status" value="1"/>
</dbReference>
<dbReference type="Gene3D" id="1.10.3210.10">
    <property type="entry name" value="Hypothetical protein af1432"/>
    <property type="match status" value="1"/>
</dbReference>
<gene>
    <name evidence="2" type="ORF">GX523_20030</name>
</gene>
<dbReference type="SMART" id="SM00471">
    <property type="entry name" value="HDc"/>
    <property type="match status" value="1"/>
</dbReference>
<feature type="domain" description="HD-GYP" evidence="1">
    <location>
        <begin position="7"/>
        <end position="199"/>
    </location>
</feature>
<accession>A0A7C6Z781</accession>
<dbReference type="PROSITE" id="PS51832">
    <property type="entry name" value="HD_GYP"/>
    <property type="match status" value="1"/>
</dbReference>
<dbReference type="InterPro" id="IPR003607">
    <property type="entry name" value="HD/PDEase_dom"/>
</dbReference>
<evidence type="ECO:0000259" key="1">
    <source>
        <dbReference type="PROSITE" id="PS51832"/>
    </source>
</evidence>
<evidence type="ECO:0000313" key="3">
    <source>
        <dbReference type="Proteomes" id="UP000553059"/>
    </source>
</evidence>
<dbReference type="EMBL" id="DUTF01000420">
    <property type="protein sequence ID" value="HHY28991.1"/>
    <property type="molecule type" value="Genomic_DNA"/>
</dbReference>
<dbReference type="Proteomes" id="UP000553059">
    <property type="component" value="Unassembled WGS sequence"/>
</dbReference>
<sequence>MKAEWIELSEECQSTPWIVNRYLSKNHSLKRHSQRVSSLCQSMGRVLELSEEEAAQLEKAALLHDIGKAFIDSRIIDKPGQLNEEEWVEVKGHPGKGFDILCAFGDMEVTAPLILAHHERWDGRGYPRGLKEEEIPFLTRIISIADTYDAMTSSRSYRKPLSKRKAIEELRRNAGTQFDPDLVHIFINKVIVGERGKVR</sequence>
<proteinExistence type="predicted"/>
<protein>
    <submittedName>
        <fullName evidence="2">HD-GYP domain-containing protein</fullName>
    </submittedName>
</protein>
<dbReference type="InterPro" id="IPR037522">
    <property type="entry name" value="HD_GYP_dom"/>
</dbReference>
<dbReference type="CDD" id="cd00077">
    <property type="entry name" value="HDc"/>
    <property type="match status" value="1"/>
</dbReference>
<comment type="caution">
    <text evidence="2">The sequence shown here is derived from an EMBL/GenBank/DDBJ whole genome shotgun (WGS) entry which is preliminary data.</text>
</comment>
<dbReference type="AlphaFoldDB" id="A0A7C6Z781"/>
<dbReference type="SUPFAM" id="SSF109604">
    <property type="entry name" value="HD-domain/PDEase-like"/>
    <property type="match status" value="1"/>
</dbReference>
<name>A0A7C6Z781_9FIRM</name>
<evidence type="ECO:0000313" key="2">
    <source>
        <dbReference type="EMBL" id="HHY28991.1"/>
    </source>
</evidence>
<reference evidence="2 3" key="1">
    <citation type="journal article" date="2020" name="Biotechnol. Biofuels">
        <title>New insights from the biogas microbiome by comprehensive genome-resolved metagenomics of nearly 1600 species originating from multiple anaerobic digesters.</title>
        <authorList>
            <person name="Campanaro S."/>
            <person name="Treu L."/>
            <person name="Rodriguez-R L.M."/>
            <person name="Kovalovszki A."/>
            <person name="Ziels R.M."/>
            <person name="Maus I."/>
            <person name="Zhu X."/>
            <person name="Kougias P.G."/>
            <person name="Basile A."/>
            <person name="Luo G."/>
            <person name="Schluter A."/>
            <person name="Konstantinidis K.T."/>
            <person name="Angelidaki I."/>
        </authorList>
    </citation>
    <scope>NUCLEOTIDE SEQUENCE [LARGE SCALE GENOMIC DNA]</scope>
    <source>
        <strain evidence="2">AS05jafATM_4</strain>
    </source>
</reference>